<reference evidence="1 2" key="1">
    <citation type="journal article" date="2016" name="Nat. Commun.">
        <title>Thousands of microbial genomes shed light on interconnected biogeochemical processes in an aquifer system.</title>
        <authorList>
            <person name="Anantharaman K."/>
            <person name="Brown C.T."/>
            <person name="Hug L.A."/>
            <person name="Sharon I."/>
            <person name="Castelle C.J."/>
            <person name="Probst A.J."/>
            <person name="Thomas B.C."/>
            <person name="Singh A."/>
            <person name="Wilkins M.J."/>
            <person name="Karaoz U."/>
            <person name="Brodie E.L."/>
            <person name="Williams K.H."/>
            <person name="Hubbard S.S."/>
            <person name="Banfield J.F."/>
        </authorList>
    </citation>
    <scope>NUCLEOTIDE SEQUENCE [LARGE SCALE GENOMIC DNA]</scope>
</reference>
<comment type="caution">
    <text evidence="1">The sequence shown here is derived from an EMBL/GenBank/DDBJ whole genome shotgun (WGS) entry which is preliminary data.</text>
</comment>
<dbReference type="EMBL" id="MFQA01000024">
    <property type="protein sequence ID" value="OGH68925.1"/>
    <property type="molecule type" value="Genomic_DNA"/>
</dbReference>
<name>A0A1F6MBE1_9BACT</name>
<organism evidence="1 2">
    <name type="scientific">Candidatus Magasanikbacteria bacterium RIFCSPHIGHO2_02_FULL_45_10</name>
    <dbReference type="NCBI Taxonomy" id="1798679"/>
    <lineage>
        <taxon>Bacteria</taxon>
        <taxon>Candidatus Magasanikiibacteriota</taxon>
    </lineage>
</organism>
<protein>
    <submittedName>
        <fullName evidence="1">Uncharacterized protein</fullName>
    </submittedName>
</protein>
<sequence>MSQTAKQCLEEFYDLKPGEIIKNPDVYLLITEKTRISRRAIKHIVETRKLDGLSKERIGYLFYMTPETIRYPEIDYENPNQKKYPGSKLLGKFDEASNQGILVIIDKGEHVKDIINIFGRKAKKYFKLIKKIMV</sequence>
<dbReference type="AlphaFoldDB" id="A0A1F6MBE1"/>
<dbReference type="Proteomes" id="UP000176413">
    <property type="component" value="Unassembled WGS sequence"/>
</dbReference>
<proteinExistence type="predicted"/>
<evidence type="ECO:0000313" key="1">
    <source>
        <dbReference type="EMBL" id="OGH68925.1"/>
    </source>
</evidence>
<accession>A0A1F6MBE1</accession>
<gene>
    <name evidence="1" type="ORF">A3D53_01680</name>
</gene>
<evidence type="ECO:0000313" key="2">
    <source>
        <dbReference type="Proteomes" id="UP000176413"/>
    </source>
</evidence>